<dbReference type="GO" id="GO:0006072">
    <property type="term" value="P:glycerol-3-phosphate metabolic process"/>
    <property type="evidence" value="ECO:0007669"/>
    <property type="project" value="InterPro"/>
</dbReference>
<keyword evidence="3" id="KW-0560">Oxidoreductase</keyword>
<proteinExistence type="predicted"/>
<protein>
    <recommendedName>
        <fullName evidence="4">Alpha-glycerophosphate oxidase C-terminal domain-containing protein</fullName>
    </recommendedName>
</protein>
<evidence type="ECO:0000313" key="5">
    <source>
        <dbReference type="EMBL" id="SVC36007.1"/>
    </source>
</evidence>
<dbReference type="InterPro" id="IPR031656">
    <property type="entry name" value="DAO_C"/>
</dbReference>
<dbReference type="Gene3D" id="1.10.8.870">
    <property type="entry name" value="Alpha-glycerophosphate oxidase, cap domain"/>
    <property type="match status" value="1"/>
</dbReference>
<dbReference type="EMBL" id="UINC01087019">
    <property type="protein sequence ID" value="SVC36007.1"/>
    <property type="molecule type" value="Genomic_DNA"/>
</dbReference>
<dbReference type="Pfam" id="PF16901">
    <property type="entry name" value="DAO_C"/>
    <property type="match status" value="1"/>
</dbReference>
<evidence type="ECO:0000259" key="4">
    <source>
        <dbReference type="Pfam" id="PF16901"/>
    </source>
</evidence>
<keyword evidence="2" id="KW-0274">FAD</keyword>
<keyword evidence="1" id="KW-0285">Flavoprotein</keyword>
<dbReference type="PANTHER" id="PTHR11985">
    <property type="entry name" value="GLYCEROL-3-PHOSPHATE DEHYDROGENASE"/>
    <property type="match status" value="1"/>
</dbReference>
<dbReference type="InterPro" id="IPR038299">
    <property type="entry name" value="DAO_C_sf"/>
</dbReference>
<feature type="non-terminal residue" evidence="5">
    <location>
        <position position="1"/>
    </location>
</feature>
<evidence type="ECO:0000256" key="2">
    <source>
        <dbReference type="ARBA" id="ARBA00022827"/>
    </source>
</evidence>
<accession>A0A382LLA0</accession>
<name>A0A382LLA0_9ZZZZ</name>
<evidence type="ECO:0000256" key="1">
    <source>
        <dbReference type="ARBA" id="ARBA00022630"/>
    </source>
</evidence>
<dbReference type="Gene3D" id="3.30.9.10">
    <property type="entry name" value="D-Amino Acid Oxidase, subunit A, domain 2"/>
    <property type="match status" value="1"/>
</dbReference>
<reference evidence="5" key="1">
    <citation type="submission" date="2018-05" db="EMBL/GenBank/DDBJ databases">
        <authorList>
            <person name="Lanie J.A."/>
            <person name="Ng W.-L."/>
            <person name="Kazmierczak K.M."/>
            <person name="Andrzejewski T.M."/>
            <person name="Davidsen T.M."/>
            <person name="Wayne K.J."/>
            <person name="Tettelin H."/>
            <person name="Glass J.I."/>
            <person name="Rusch D."/>
            <person name="Podicherti R."/>
            <person name="Tsui H.-C.T."/>
            <person name="Winkler M.E."/>
        </authorList>
    </citation>
    <scope>NUCLEOTIDE SEQUENCE</scope>
</reference>
<dbReference type="PANTHER" id="PTHR11985:SF15">
    <property type="entry name" value="GLYCEROL-3-PHOSPHATE DEHYDROGENASE, MITOCHONDRIAL"/>
    <property type="match status" value="1"/>
</dbReference>
<dbReference type="AlphaFoldDB" id="A0A382LLA0"/>
<evidence type="ECO:0000256" key="3">
    <source>
        <dbReference type="ARBA" id="ARBA00023002"/>
    </source>
</evidence>
<sequence length="266" mass="30475">GRIVLLLRYFEYVIVGTTDIRVDHPEVYCTQEEITYLLEMIGRVFPHIEVEPSHILYTFSGVRPLPTDNSKQSMGQITRDHQNKIVEQAEYSFPIFNLVGGKWTTFRAFAEQVTDQALKFLGQSRCCDTKDLVIGGGNDYPFTDREHWIASVAENYQVDSKIVKKLFDRYGTGAKAVIKHMLEPPLSRTDQWSKSELNDLDSVDQTKPLGNVADYYIGEVRFIAEQEKVVFVEDFIRRRSNLAMLGQDTPQLRAELTEIMADLLPS</sequence>
<dbReference type="Gene3D" id="3.50.50.60">
    <property type="entry name" value="FAD/NAD(P)-binding domain"/>
    <property type="match status" value="1"/>
</dbReference>
<dbReference type="GO" id="GO:0004368">
    <property type="term" value="F:glycerol-3-phosphate dehydrogenase (quinone) activity"/>
    <property type="evidence" value="ECO:0007669"/>
    <property type="project" value="InterPro"/>
</dbReference>
<dbReference type="InterPro" id="IPR036188">
    <property type="entry name" value="FAD/NAD-bd_sf"/>
</dbReference>
<dbReference type="InterPro" id="IPR000447">
    <property type="entry name" value="G3P_DH_FAD-dep"/>
</dbReference>
<gene>
    <name evidence="5" type="ORF">METZ01_LOCUS288861</name>
</gene>
<organism evidence="5">
    <name type="scientific">marine metagenome</name>
    <dbReference type="NCBI Taxonomy" id="408172"/>
    <lineage>
        <taxon>unclassified sequences</taxon>
        <taxon>metagenomes</taxon>
        <taxon>ecological metagenomes</taxon>
    </lineage>
</organism>
<feature type="domain" description="Alpha-glycerophosphate oxidase C-terminal" evidence="4">
    <location>
        <begin position="127"/>
        <end position="264"/>
    </location>
</feature>